<organism evidence="2 3">
    <name type="scientific">Nonomuraea longicatena</name>
    <dbReference type="NCBI Taxonomy" id="83682"/>
    <lineage>
        <taxon>Bacteria</taxon>
        <taxon>Bacillati</taxon>
        <taxon>Actinomycetota</taxon>
        <taxon>Actinomycetes</taxon>
        <taxon>Streptosporangiales</taxon>
        <taxon>Streptosporangiaceae</taxon>
        <taxon>Nonomuraea</taxon>
    </lineage>
</organism>
<keyword evidence="1" id="KW-1133">Transmembrane helix</keyword>
<evidence type="ECO:0000256" key="1">
    <source>
        <dbReference type="SAM" id="Phobius"/>
    </source>
</evidence>
<feature type="transmembrane region" description="Helical" evidence="1">
    <location>
        <begin position="10"/>
        <end position="28"/>
    </location>
</feature>
<evidence type="ECO:0000313" key="2">
    <source>
        <dbReference type="EMBL" id="GAA0935861.1"/>
    </source>
</evidence>
<dbReference type="RefSeq" id="WP_343951837.1">
    <property type="nucleotide sequence ID" value="NZ_BAAAHQ010000023.1"/>
</dbReference>
<feature type="transmembrane region" description="Helical" evidence="1">
    <location>
        <begin position="90"/>
        <end position="111"/>
    </location>
</feature>
<gene>
    <name evidence="2" type="ORF">GCM10009560_44220</name>
</gene>
<dbReference type="Pfam" id="PF10067">
    <property type="entry name" value="DUF2306"/>
    <property type="match status" value="1"/>
</dbReference>
<dbReference type="Proteomes" id="UP001501578">
    <property type="component" value="Unassembled WGS sequence"/>
</dbReference>
<sequence length="229" mass="25070">MTVPKTSRRLWWPALMAVSAIGIAAYAVPPYLTGNPADSNVPIDPDVALHYLSLAVHALPGGLALIIGPFQFMARLRARRPRLHRVAGRIYMISVLLASGAALFAATFSLGGLSVQVAFYLLVAAWLYTLVRAYQSIRRGDARLHRIWMIRNYALTFAAVTLRLYLVTGLMLKQSFTSLPFDELYNASVWASVLVNVVVAEYFIIQRTLAPRARQRGQAAPASTAAVAG</sequence>
<evidence type="ECO:0000313" key="3">
    <source>
        <dbReference type="Proteomes" id="UP001501578"/>
    </source>
</evidence>
<dbReference type="InterPro" id="IPR018750">
    <property type="entry name" value="DUF2306_membrane"/>
</dbReference>
<dbReference type="EMBL" id="BAAAHQ010000023">
    <property type="protein sequence ID" value="GAA0935861.1"/>
    <property type="molecule type" value="Genomic_DNA"/>
</dbReference>
<feature type="transmembrane region" description="Helical" evidence="1">
    <location>
        <begin position="154"/>
        <end position="172"/>
    </location>
</feature>
<accession>A0ABN1Q062</accession>
<keyword evidence="1" id="KW-0472">Membrane</keyword>
<feature type="transmembrane region" description="Helical" evidence="1">
    <location>
        <begin position="48"/>
        <end position="70"/>
    </location>
</feature>
<keyword evidence="3" id="KW-1185">Reference proteome</keyword>
<proteinExistence type="predicted"/>
<feature type="transmembrane region" description="Helical" evidence="1">
    <location>
        <begin position="184"/>
        <end position="205"/>
    </location>
</feature>
<feature type="transmembrane region" description="Helical" evidence="1">
    <location>
        <begin position="117"/>
        <end position="134"/>
    </location>
</feature>
<keyword evidence="1" id="KW-0812">Transmembrane</keyword>
<reference evidence="2 3" key="1">
    <citation type="journal article" date="2019" name="Int. J. Syst. Evol. Microbiol.">
        <title>The Global Catalogue of Microorganisms (GCM) 10K type strain sequencing project: providing services to taxonomists for standard genome sequencing and annotation.</title>
        <authorList>
            <consortium name="The Broad Institute Genomics Platform"/>
            <consortium name="The Broad Institute Genome Sequencing Center for Infectious Disease"/>
            <person name="Wu L."/>
            <person name="Ma J."/>
        </authorList>
    </citation>
    <scope>NUCLEOTIDE SEQUENCE [LARGE SCALE GENOMIC DNA]</scope>
    <source>
        <strain evidence="2 3">JCM 11136</strain>
    </source>
</reference>
<name>A0ABN1Q062_9ACTN</name>
<comment type="caution">
    <text evidence="2">The sequence shown here is derived from an EMBL/GenBank/DDBJ whole genome shotgun (WGS) entry which is preliminary data.</text>
</comment>
<protein>
    <submittedName>
        <fullName evidence="2">DUF2306 domain-containing protein</fullName>
    </submittedName>
</protein>